<dbReference type="RefSeq" id="WP_002853538.1">
    <property type="nucleotide sequence ID" value="NZ_ADKM02000135.1"/>
</dbReference>
<dbReference type="EMBL" id="ADKM02000135">
    <property type="protein sequence ID" value="EGC01071.1"/>
    <property type="molecule type" value="Genomic_DNA"/>
</dbReference>
<dbReference type="Proteomes" id="UP000004259">
    <property type="component" value="Unassembled WGS sequence"/>
</dbReference>
<feature type="transmembrane region" description="Helical" evidence="1">
    <location>
        <begin position="49"/>
        <end position="76"/>
    </location>
</feature>
<evidence type="ECO:0000313" key="2">
    <source>
        <dbReference type="EMBL" id="EGC01071.1"/>
    </source>
</evidence>
<dbReference type="eggNOG" id="ENOG5030V1U">
    <property type="taxonomic scope" value="Bacteria"/>
</dbReference>
<name>E9SI28_RUMAL</name>
<evidence type="ECO:0000313" key="3">
    <source>
        <dbReference type="Proteomes" id="UP000004259"/>
    </source>
</evidence>
<keyword evidence="1" id="KW-1133">Transmembrane helix</keyword>
<reference evidence="2 3" key="1">
    <citation type="submission" date="2011-02" db="EMBL/GenBank/DDBJ databases">
        <authorList>
            <person name="Nelson K.E."/>
            <person name="Sutton G."/>
            <person name="Torralba M."/>
            <person name="Durkin S."/>
            <person name="Harkins D."/>
            <person name="Montgomery R."/>
            <person name="Ziemer C."/>
            <person name="Klaassens E."/>
            <person name="Ocuiv P."/>
            <person name="Morrison M."/>
        </authorList>
    </citation>
    <scope>NUCLEOTIDE SEQUENCE [LARGE SCALE GENOMIC DNA]</scope>
    <source>
        <strain evidence="2 3">8</strain>
    </source>
</reference>
<dbReference type="STRING" id="246199.CUS_5393"/>
<feature type="transmembrane region" description="Helical" evidence="1">
    <location>
        <begin position="139"/>
        <end position="161"/>
    </location>
</feature>
<sequence length="164" mass="18319">MPITIKKPKLKPLEERFCKSTIVCAVIAVGFVAMLFMFMNRIIETGNKFLTTAVFSVFILYFLSCVICAVMGAEAYRKEDSMSALGKCIIYIVNIIICLMNLRFALMLILAAFGQEDTVTRLIGSQGQEAFVKAQYVPWFSLLVGAMADLMICVFSSLKLIKNK</sequence>
<proteinExistence type="predicted"/>
<keyword evidence="1" id="KW-0472">Membrane</keyword>
<feature type="transmembrane region" description="Helical" evidence="1">
    <location>
        <begin position="88"/>
        <end position="113"/>
    </location>
</feature>
<feature type="transmembrane region" description="Helical" evidence="1">
    <location>
        <begin position="21"/>
        <end position="43"/>
    </location>
</feature>
<dbReference type="AlphaFoldDB" id="E9SI28"/>
<accession>E9SI28</accession>
<keyword evidence="1" id="KW-0812">Transmembrane</keyword>
<dbReference type="OrthoDB" id="1820454at2"/>
<evidence type="ECO:0000256" key="1">
    <source>
        <dbReference type="SAM" id="Phobius"/>
    </source>
</evidence>
<keyword evidence="3" id="KW-1185">Reference proteome</keyword>
<organism evidence="2 3">
    <name type="scientific">Ruminococcus albus 8</name>
    <dbReference type="NCBI Taxonomy" id="246199"/>
    <lineage>
        <taxon>Bacteria</taxon>
        <taxon>Bacillati</taxon>
        <taxon>Bacillota</taxon>
        <taxon>Clostridia</taxon>
        <taxon>Eubacteriales</taxon>
        <taxon>Oscillospiraceae</taxon>
        <taxon>Ruminococcus</taxon>
    </lineage>
</organism>
<gene>
    <name evidence="2" type="ORF">CUS_5393</name>
</gene>
<protein>
    <submittedName>
        <fullName evidence="2">Uncharacterized protein</fullName>
    </submittedName>
</protein>
<comment type="caution">
    <text evidence="2">The sequence shown here is derived from an EMBL/GenBank/DDBJ whole genome shotgun (WGS) entry which is preliminary data.</text>
</comment>